<evidence type="ECO:0000313" key="1">
    <source>
        <dbReference type="EMBL" id="SVB70208.1"/>
    </source>
</evidence>
<dbReference type="AlphaFoldDB" id="A0A382G4M5"/>
<dbReference type="EMBL" id="UINC01053556">
    <property type="protein sequence ID" value="SVB70208.1"/>
    <property type="molecule type" value="Genomic_DNA"/>
</dbReference>
<organism evidence="1">
    <name type="scientific">marine metagenome</name>
    <dbReference type="NCBI Taxonomy" id="408172"/>
    <lineage>
        <taxon>unclassified sequences</taxon>
        <taxon>metagenomes</taxon>
        <taxon>ecological metagenomes</taxon>
    </lineage>
</organism>
<feature type="non-terminal residue" evidence="1">
    <location>
        <position position="1"/>
    </location>
</feature>
<accession>A0A382G4M5</accession>
<feature type="non-terminal residue" evidence="1">
    <location>
        <position position="53"/>
    </location>
</feature>
<sequence>ASCWWRRSANSAVRPASGRYIRKGPPTRIPRYPWSTAPVALCRPPAPWFLAPA</sequence>
<gene>
    <name evidence="1" type="ORF">METZ01_LOCUS223062</name>
</gene>
<reference evidence="1" key="1">
    <citation type="submission" date="2018-05" db="EMBL/GenBank/DDBJ databases">
        <authorList>
            <person name="Lanie J.A."/>
            <person name="Ng W.-L."/>
            <person name="Kazmierczak K.M."/>
            <person name="Andrzejewski T.M."/>
            <person name="Davidsen T.M."/>
            <person name="Wayne K.J."/>
            <person name="Tettelin H."/>
            <person name="Glass J.I."/>
            <person name="Rusch D."/>
            <person name="Podicherti R."/>
            <person name="Tsui H.-C.T."/>
            <person name="Winkler M.E."/>
        </authorList>
    </citation>
    <scope>NUCLEOTIDE SEQUENCE</scope>
</reference>
<proteinExistence type="predicted"/>
<protein>
    <submittedName>
        <fullName evidence="1">Uncharacterized protein</fullName>
    </submittedName>
</protein>
<name>A0A382G4M5_9ZZZZ</name>